<dbReference type="PANTHER" id="PTHR10160:SF19">
    <property type="entry name" value="PROTON-TRANSLOCATING NAD(P)(+) TRANSHYDROGENASE"/>
    <property type="match status" value="1"/>
</dbReference>
<dbReference type="GO" id="GO:0016491">
    <property type="term" value="F:oxidoreductase activity"/>
    <property type="evidence" value="ECO:0007669"/>
    <property type="project" value="InterPro"/>
</dbReference>
<evidence type="ECO:0000259" key="10">
    <source>
        <dbReference type="SMART" id="SM01003"/>
    </source>
</evidence>
<accession>A0A6P2C155</accession>
<comment type="function">
    <text evidence="1">The transhydrogenation between NADH and NADP is coupled to respiration and ATP hydrolysis and functions as a proton pump across the membrane.</text>
</comment>
<evidence type="ECO:0000256" key="7">
    <source>
        <dbReference type="ARBA" id="ARBA00023027"/>
    </source>
</evidence>
<evidence type="ECO:0000259" key="9">
    <source>
        <dbReference type="SMART" id="SM01002"/>
    </source>
</evidence>
<dbReference type="RefSeq" id="WP_145852827.1">
    <property type="nucleotide sequence ID" value="NZ_RPFW01000002.1"/>
</dbReference>
<dbReference type="CDD" id="cd05304">
    <property type="entry name" value="Rubrum_tdh"/>
    <property type="match status" value="1"/>
</dbReference>
<dbReference type="InterPro" id="IPR007698">
    <property type="entry name" value="AlaDH/PNT_NAD(H)-bd"/>
</dbReference>
<keyword evidence="7" id="KW-0520">NAD</keyword>
<dbReference type="Proteomes" id="UP000460272">
    <property type="component" value="Unassembled WGS sequence"/>
</dbReference>
<evidence type="ECO:0000256" key="6">
    <source>
        <dbReference type="ARBA" id="ARBA00022967"/>
    </source>
</evidence>
<feature type="domain" description="Alanine dehydrogenase/pyridine nucleotide transhydrogenase NAD(H)-binding" evidence="9">
    <location>
        <begin position="146"/>
        <end position="312"/>
    </location>
</feature>
<comment type="catalytic activity">
    <reaction evidence="8">
        <text>NAD(+) + NADPH + H(+)(in) = NADH + NADP(+) + H(+)(out)</text>
        <dbReference type="Rhea" id="RHEA:47992"/>
        <dbReference type="ChEBI" id="CHEBI:15378"/>
        <dbReference type="ChEBI" id="CHEBI:57540"/>
        <dbReference type="ChEBI" id="CHEBI:57783"/>
        <dbReference type="ChEBI" id="CHEBI:57945"/>
        <dbReference type="ChEBI" id="CHEBI:58349"/>
        <dbReference type="EC" id="7.1.1.1"/>
    </reaction>
</comment>
<comment type="similarity">
    <text evidence="2">Belongs to the AlaDH/PNT family.</text>
</comment>
<dbReference type="OrthoDB" id="9804592at2"/>
<dbReference type="InterPro" id="IPR036291">
    <property type="entry name" value="NAD(P)-bd_dom_sf"/>
</dbReference>
<protein>
    <recommendedName>
        <fullName evidence="3">proton-translocating NAD(P)(+) transhydrogenase</fullName>
        <ecNumber evidence="3">7.1.1.1</ecNumber>
    </recommendedName>
</protein>
<reference evidence="11 12" key="1">
    <citation type="submission" date="2018-11" db="EMBL/GenBank/DDBJ databases">
        <title>Trebonia kvetii gen.nov., sp.nov., a novel acidophilic actinobacterium, and proposal of the new actinobacterial family Treboniaceae fam. nov.</title>
        <authorList>
            <person name="Rapoport D."/>
            <person name="Sagova-Mareckova M."/>
            <person name="Sedlacek I."/>
            <person name="Provaznik J."/>
            <person name="Kralova S."/>
            <person name="Pavlinic D."/>
            <person name="Benes V."/>
            <person name="Kopecky J."/>
        </authorList>
    </citation>
    <scope>NUCLEOTIDE SEQUENCE [LARGE SCALE GENOMIC DNA]</scope>
    <source>
        <strain evidence="11 12">15Tr583</strain>
    </source>
</reference>
<sequence length="381" mass="38658">MTTIGVVRETTPGERRVALVPDVVARLRGAGMEVLIEAGAGRGARFPDGAYIAAGATVTTAGDVYGRADVLACVSPPIDAALHSGQVLLGLLQPLARPDLIRDLAGTGVTAISLDLIPRTLSRAQPMDALTSQASVAGYKAALVAADAYGGYLPMMMTAAGTVKPATVLVLGAGVAGLQAIGTARRLGAVVTGYDVRPETRQEIASLGARFLDLGTAVEAAGAGGYARELTAAERDAQQRALDERIAGFDIVITTAAVPGRRPPVLVTEQALKGMRPGSVLVDMASGPLGGNVALSQPDTTVEVGDGVTVIGAGSLPAQMPAAASTAYARNVGATLEEFVRDGALTIDLDDELRAAIVVAHDGKLLNAAVRALLEKEGSAA</sequence>
<dbReference type="GO" id="GO:0005886">
    <property type="term" value="C:plasma membrane"/>
    <property type="evidence" value="ECO:0007669"/>
    <property type="project" value="TreeGrafter"/>
</dbReference>
<keyword evidence="4" id="KW-0547">Nucleotide-binding</keyword>
<evidence type="ECO:0000256" key="8">
    <source>
        <dbReference type="ARBA" id="ARBA00048202"/>
    </source>
</evidence>
<dbReference type="AlphaFoldDB" id="A0A6P2C155"/>
<dbReference type="InterPro" id="IPR007886">
    <property type="entry name" value="AlaDH/PNT_N"/>
</dbReference>
<dbReference type="PANTHER" id="PTHR10160">
    <property type="entry name" value="NAD(P) TRANSHYDROGENASE"/>
    <property type="match status" value="1"/>
</dbReference>
<evidence type="ECO:0000256" key="4">
    <source>
        <dbReference type="ARBA" id="ARBA00022741"/>
    </source>
</evidence>
<keyword evidence="6" id="KW-1278">Translocase</keyword>
<organism evidence="11 12">
    <name type="scientific">Trebonia kvetii</name>
    <dbReference type="NCBI Taxonomy" id="2480626"/>
    <lineage>
        <taxon>Bacteria</taxon>
        <taxon>Bacillati</taxon>
        <taxon>Actinomycetota</taxon>
        <taxon>Actinomycetes</taxon>
        <taxon>Streptosporangiales</taxon>
        <taxon>Treboniaceae</taxon>
        <taxon>Trebonia</taxon>
    </lineage>
</organism>
<dbReference type="SMART" id="SM01003">
    <property type="entry name" value="AlaDh_PNT_N"/>
    <property type="match status" value="1"/>
</dbReference>
<dbReference type="GO" id="GO:0008750">
    <property type="term" value="F:proton-translocating NAD(P)+ transhydrogenase activity"/>
    <property type="evidence" value="ECO:0007669"/>
    <property type="project" value="UniProtKB-EC"/>
</dbReference>
<evidence type="ECO:0000256" key="3">
    <source>
        <dbReference type="ARBA" id="ARBA00012943"/>
    </source>
</evidence>
<feature type="domain" description="Alanine dehydrogenase/pyridine nucleotide transhydrogenase N-terminal" evidence="10">
    <location>
        <begin position="5"/>
        <end position="137"/>
    </location>
</feature>
<dbReference type="Gene3D" id="3.40.50.720">
    <property type="entry name" value="NAD(P)-binding Rossmann-like Domain"/>
    <property type="match status" value="2"/>
</dbReference>
<dbReference type="Pfam" id="PF01262">
    <property type="entry name" value="AlaDh_PNT_C"/>
    <property type="match status" value="1"/>
</dbReference>
<keyword evidence="12" id="KW-1185">Reference proteome</keyword>
<keyword evidence="5" id="KW-0521">NADP</keyword>
<dbReference type="PROSITE" id="PS00837">
    <property type="entry name" value="ALADH_PNT_2"/>
    <property type="match status" value="1"/>
</dbReference>
<evidence type="ECO:0000256" key="1">
    <source>
        <dbReference type="ARBA" id="ARBA00003943"/>
    </source>
</evidence>
<dbReference type="SMART" id="SM01002">
    <property type="entry name" value="AlaDh_PNT_C"/>
    <property type="match status" value="1"/>
</dbReference>
<evidence type="ECO:0000313" key="11">
    <source>
        <dbReference type="EMBL" id="TVZ05122.1"/>
    </source>
</evidence>
<comment type="caution">
    <text evidence="11">The sequence shown here is derived from an EMBL/GenBank/DDBJ whole genome shotgun (WGS) entry which is preliminary data.</text>
</comment>
<dbReference type="SUPFAM" id="SSF52283">
    <property type="entry name" value="Formate/glycerate dehydrogenase catalytic domain-like"/>
    <property type="match status" value="1"/>
</dbReference>
<dbReference type="GO" id="GO:0050661">
    <property type="term" value="F:NADP binding"/>
    <property type="evidence" value="ECO:0007669"/>
    <property type="project" value="TreeGrafter"/>
</dbReference>
<dbReference type="InterPro" id="IPR008143">
    <property type="entry name" value="Ala_DH/PNT_CS2"/>
</dbReference>
<dbReference type="SUPFAM" id="SSF51735">
    <property type="entry name" value="NAD(P)-binding Rossmann-fold domains"/>
    <property type="match status" value="1"/>
</dbReference>
<evidence type="ECO:0000313" key="12">
    <source>
        <dbReference type="Proteomes" id="UP000460272"/>
    </source>
</evidence>
<dbReference type="GO" id="GO:0006740">
    <property type="term" value="P:NADPH regeneration"/>
    <property type="evidence" value="ECO:0007669"/>
    <property type="project" value="TreeGrafter"/>
</dbReference>
<evidence type="ECO:0000256" key="5">
    <source>
        <dbReference type="ARBA" id="ARBA00022857"/>
    </source>
</evidence>
<dbReference type="EMBL" id="RPFW01000002">
    <property type="protein sequence ID" value="TVZ05122.1"/>
    <property type="molecule type" value="Genomic_DNA"/>
</dbReference>
<proteinExistence type="inferred from homology"/>
<dbReference type="Pfam" id="PF05222">
    <property type="entry name" value="AlaDh_PNT_N"/>
    <property type="match status" value="1"/>
</dbReference>
<evidence type="ECO:0000256" key="2">
    <source>
        <dbReference type="ARBA" id="ARBA00005689"/>
    </source>
</evidence>
<gene>
    <name evidence="11" type="ORF">EAS64_10990</name>
</gene>
<name>A0A6P2C155_9ACTN</name>
<dbReference type="EC" id="7.1.1.1" evidence="3"/>